<protein>
    <submittedName>
        <fullName evidence="2">Uncharacterized protein</fullName>
    </submittedName>
</protein>
<organism evidence="2 3">
    <name type="scientific">Pleurodeles waltl</name>
    <name type="common">Iberian ribbed newt</name>
    <dbReference type="NCBI Taxonomy" id="8319"/>
    <lineage>
        <taxon>Eukaryota</taxon>
        <taxon>Metazoa</taxon>
        <taxon>Chordata</taxon>
        <taxon>Craniata</taxon>
        <taxon>Vertebrata</taxon>
        <taxon>Euteleostomi</taxon>
        <taxon>Amphibia</taxon>
        <taxon>Batrachia</taxon>
        <taxon>Caudata</taxon>
        <taxon>Salamandroidea</taxon>
        <taxon>Salamandridae</taxon>
        <taxon>Pleurodelinae</taxon>
        <taxon>Pleurodeles</taxon>
    </lineage>
</organism>
<feature type="compositionally biased region" description="Basic residues" evidence="1">
    <location>
        <begin position="23"/>
        <end position="41"/>
    </location>
</feature>
<evidence type="ECO:0000256" key="1">
    <source>
        <dbReference type="SAM" id="MobiDB-lite"/>
    </source>
</evidence>
<proteinExistence type="predicted"/>
<dbReference type="AlphaFoldDB" id="A0AAV7NT15"/>
<comment type="caution">
    <text evidence="2">The sequence shown here is derived from an EMBL/GenBank/DDBJ whole genome shotgun (WGS) entry which is preliminary data.</text>
</comment>
<accession>A0AAV7NT15</accession>
<name>A0AAV7NT15_PLEWA</name>
<gene>
    <name evidence="2" type="ORF">NDU88_006359</name>
</gene>
<sequence length="79" mass="8395">MADRPTDAKLLAWATTSGALGPRGRRVAPVRGRRRRRGRNTHRAVEVRLPARGPDGGAVSGLAAVGNSAVAAERRRAMQ</sequence>
<dbReference type="Proteomes" id="UP001066276">
    <property type="component" value="Chromosome 8"/>
</dbReference>
<dbReference type="EMBL" id="JANPWB010000012">
    <property type="protein sequence ID" value="KAJ1118164.1"/>
    <property type="molecule type" value="Genomic_DNA"/>
</dbReference>
<evidence type="ECO:0000313" key="2">
    <source>
        <dbReference type="EMBL" id="KAJ1118164.1"/>
    </source>
</evidence>
<evidence type="ECO:0000313" key="3">
    <source>
        <dbReference type="Proteomes" id="UP001066276"/>
    </source>
</evidence>
<feature type="region of interest" description="Disordered" evidence="1">
    <location>
        <begin position="22"/>
        <end position="41"/>
    </location>
</feature>
<keyword evidence="3" id="KW-1185">Reference proteome</keyword>
<reference evidence="2" key="1">
    <citation type="journal article" date="2022" name="bioRxiv">
        <title>Sequencing and chromosome-scale assembly of the giantPleurodeles waltlgenome.</title>
        <authorList>
            <person name="Brown T."/>
            <person name="Elewa A."/>
            <person name="Iarovenko S."/>
            <person name="Subramanian E."/>
            <person name="Araus A.J."/>
            <person name="Petzold A."/>
            <person name="Susuki M."/>
            <person name="Suzuki K.-i.T."/>
            <person name="Hayashi T."/>
            <person name="Toyoda A."/>
            <person name="Oliveira C."/>
            <person name="Osipova E."/>
            <person name="Leigh N.D."/>
            <person name="Simon A."/>
            <person name="Yun M.H."/>
        </authorList>
    </citation>
    <scope>NUCLEOTIDE SEQUENCE</scope>
    <source>
        <strain evidence="2">20211129_DDA</strain>
        <tissue evidence="2">Liver</tissue>
    </source>
</reference>